<dbReference type="AlphaFoldDB" id="A0AAV7EBK1"/>
<dbReference type="EMBL" id="JAINDJ010000005">
    <property type="protein sequence ID" value="KAG9446183.1"/>
    <property type="molecule type" value="Genomic_DNA"/>
</dbReference>
<evidence type="ECO:0000313" key="2">
    <source>
        <dbReference type="Proteomes" id="UP000825729"/>
    </source>
</evidence>
<gene>
    <name evidence="1" type="ORF">H6P81_012311</name>
</gene>
<evidence type="ECO:0008006" key="3">
    <source>
        <dbReference type="Google" id="ProtNLM"/>
    </source>
</evidence>
<keyword evidence="2" id="KW-1185">Reference proteome</keyword>
<comment type="caution">
    <text evidence="1">The sequence shown here is derived from an EMBL/GenBank/DDBJ whole genome shotgun (WGS) entry which is preliminary data.</text>
</comment>
<protein>
    <recommendedName>
        <fullName evidence="3">Ubiquitin-like domain-containing protein</fullName>
    </recommendedName>
</protein>
<sequence length="141" mass="16043">MANERILYSLYYDGSFSSKISIYEGGTQRAISVEKMTTVTELKDLIHSRAGIDSSKYDIAVFYRCTLDSPNITPISIIDDVDLEQVFDLSLNESSKVPSLYVVKRNKSSSPRSPNITRYSMRSSQGTTYFHHKVLYLTKNH</sequence>
<accession>A0AAV7EBK1</accession>
<organism evidence="1 2">
    <name type="scientific">Aristolochia fimbriata</name>
    <name type="common">White veined hardy Dutchman's pipe vine</name>
    <dbReference type="NCBI Taxonomy" id="158543"/>
    <lineage>
        <taxon>Eukaryota</taxon>
        <taxon>Viridiplantae</taxon>
        <taxon>Streptophyta</taxon>
        <taxon>Embryophyta</taxon>
        <taxon>Tracheophyta</taxon>
        <taxon>Spermatophyta</taxon>
        <taxon>Magnoliopsida</taxon>
        <taxon>Magnoliidae</taxon>
        <taxon>Piperales</taxon>
        <taxon>Aristolochiaceae</taxon>
        <taxon>Aristolochia</taxon>
    </lineage>
</organism>
<name>A0AAV7EBK1_ARIFI</name>
<dbReference type="Proteomes" id="UP000825729">
    <property type="component" value="Unassembled WGS sequence"/>
</dbReference>
<evidence type="ECO:0000313" key="1">
    <source>
        <dbReference type="EMBL" id="KAG9446183.1"/>
    </source>
</evidence>
<proteinExistence type="predicted"/>
<reference evidence="1 2" key="1">
    <citation type="submission" date="2021-07" db="EMBL/GenBank/DDBJ databases">
        <title>The Aristolochia fimbriata genome: insights into angiosperm evolution, floral development and chemical biosynthesis.</title>
        <authorList>
            <person name="Jiao Y."/>
        </authorList>
    </citation>
    <scope>NUCLEOTIDE SEQUENCE [LARGE SCALE GENOMIC DNA]</scope>
    <source>
        <strain evidence="1">IBCAS-2021</strain>
        <tissue evidence="1">Leaf</tissue>
    </source>
</reference>